<dbReference type="Pfam" id="PF07194">
    <property type="entry name" value="P2"/>
    <property type="match status" value="1"/>
</dbReference>
<dbReference type="PROSITE" id="PS50109">
    <property type="entry name" value="HIS_KIN"/>
    <property type="match status" value="1"/>
</dbReference>
<dbReference type="PANTHER" id="PTHR43395">
    <property type="entry name" value="SENSOR HISTIDINE KINASE CHEA"/>
    <property type="match status" value="1"/>
</dbReference>
<dbReference type="GO" id="GO:0000155">
    <property type="term" value="F:phosphorelay sensor kinase activity"/>
    <property type="evidence" value="ECO:0007669"/>
    <property type="project" value="InterPro"/>
</dbReference>
<dbReference type="PANTHER" id="PTHR43395:SF1">
    <property type="entry name" value="CHEMOTAXIS PROTEIN CHEA"/>
    <property type="match status" value="1"/>
</dbReference>
<dbReference type="Gene3D" id="2.30.30.40">
    <property type="entry name" value="SH3 Domains"/>
    <property type="match status" value="1"/>
</dbReference>
<comment type="caution">
    <text evidence="16">The sequence shown here is derived from an EMBL/GenBank/DDBJ whole genome shotgun (WGS) entry which is preliminary data.</text>
</comment>
<evidence type="ECO:0000259" key="14">
    <source>
        <dbReference type="PROSITE" id="PS50851"/>
    </source>
</evidence>
<dbReference type="InterPro" id="IPR035891">
    <property type="entry name" value="CheY-binding_CheA"/>
</dbReference>
<dbReference type="EMBL" id="RQHV01000045">
    <property type="protein sequence ID" value="TGN10262.1"/>
    <property type="molecule type" value="Genomic_DNA"/>
</dbReference>
<keyword evidence="6" id="KW-0808">Transferase</keyword>
<evidence type="ECO:0000259" key="15">
    <source>
        <dbReference type="PROSITE" id="PS50894"/>
    </source>
</evidence>
<dbReference type="Gene3D" id="1.10.287.560">
    <property type="entry name" value="Histidine kinase CheA-like, homodimeric domain"/>
    <property type="match status" value="1"/>
</dbReference>
<comment type="catalytic activity">
    <reaction evidence="1">
        <text>ATP + protein L-histidine = ADP + protein N-phospho-L-histidine.</text>
        <dbReference type="EC" id="2.7.13.3"/>
    </reaction>
</comment>
<keyword evidence="7" id="KW-0547">Nucleotide-binding</keyword>
<dbReference type="InterPro" id="IPR028051">
    <property type="entry name" value="CheX-like_dom"/>
</dbReference>
<dbReference type="InterPro" id="IPR004358">
    <property type="entry name" value="Sig_transdc_His_kin-like_C"/>
</dbReference>
<evidence type="ECO:0000256" key="4">
    <source>
        <dbReference type="ARBA" id="ARBA00022500"/>
    </source>
</evidence>
<dbReference type="GO" id="GO:0006935">
    <property type="term" value="P:chemotaxis"/>
    <property type="evidence" value="ECO:0007669"/>
    <property type="project" value="UniProtKB-KW"/>
</dbReference>
<dbReference type="Pfam" id="PF13690">
    <property type="entry name" value="CheX"/>
    <property type="match status" value="1"/>
</dbReference>
<dbReference type="SMART" id="SM00260">
    <property type="entry name" value="CheW"/>
    <property type="match status" value="1"/>
</dbReference>
<dbReference type="OrthoDB" id="9803176at2"/>
<name>A0A4R9LT48_9LEPT</name>
<keyword evidence="4" id="KW-0145">Chemotaxis</keyword>
<dbReference type="SMART" id="SM01231">
    <property type="entry name" value="H-kinase_dim"/>
    <property type="match status" value="1"/>
</dbReference>
<evidence type="ECO:0000256" key="11">
    <source>
        <dbReference type="PROSITE-ProRule" id="PRU00110"/>
    </source>
</evidence>
<dbReference type="InterPro" id="IPR003594">
    <property type="entry name" value="HATPase_dom"/>
</dbReference>
<sequence length="1072" mass="118508">MAGILGEYTEVFLEESEDQIEELNANLVRLEKDHSNPEIINDIFRAAHSLKSSSAFVGLYNLSDLSHKMENLLQKIREGSLEINVTLVNLLFECFDLIKHVIESVAHGVKVETPFTSMIQKLMDYENDHSPKGEISPPSEKKTEAASPKPQTPAPVVKSLDLSDEDWSDIKGILSETPGSLIYQVNLQLKTDTPMQNLRLLLILQAVKQVGTVIVSAPEEEALDRGEGGLSLSFVTVTQQSKDELFALCNIDMVEVLSVVAITPPVSEMEALPVAVEEKIARSETKLVPNGQSGSANNFEKAVSDSKVIMRTIKVSSDKLDQLMNNVGELVITNSGFQKIYDDLVTQFGEDSLFNELKGKIDQINRISKDLQTGIMNIRMVPIGSVFNRFTRLVRDLSLETGKQVNLVLRGENTELDKKVIDAIGEPLIHLIRNSVDHGIENPKDRKAAGKSEEGIVELNAYQGGSNILVEIRDDGKGLNKEKILKKAIERGLVSESDAGDLTESEIYQFIFAPGFSTADKVSDISGRGVGMNVVNKLIEEFKGKILIHSEEGKGSAFTLSFPQALAIIPSILVTMEEEVYAFPLSEVSETIKVNVDQITTLEGHEIINLRGEVLPIYRLNRILGLAGRNELTEVPVVIVNYKTRKLGFIVDDLIGKHETVIKSLGKNYKDVQGLTGATIMGDGTIILVLDIPGLVEIAADKIGREESSTAVGEMMKRSSSIRSLEMSESDLVFKSRLSTNAYNAKLMELRSKEKTRLKKDRSRSEKHLIVPKEEIFSEEVTVNKKVTSSESQTYTNGNGSTITAVTETSGKPTSELAIDPHKEEEVHRLSDKARLDATTSKERDQAAQIIKGFVEQKEARLQQVTSTSSRDISQLMSTKDIKKLENIVNTGMMNAGVVLSQLVGKEVELFIPEIILTDREGLAREFRFSNDDFFGVKIRMNGDLNGNLLMMFSEENGVEIAKELLGSAEARYTSENSKVLSEDMVSVLSEISNIVCSSVMNSLSNKMKKEILPSVPEMITGSFLNVIDIVKPERTKFLSMHTEFNHQGSNLLGVLVFLPDFDELVELIQKS</sequence>
<evidence type="ECO:0000313" key="17">
    <source>
        <dbReference type="Proteomes" id="UP000298264"/>
    </source>
</evidence>
<dbReference type="InterPro" id="IPR036061">
    <property type="entry name" value="CheW-like_dom_sf"/>
</dbReference>
<dbReference type="InterPro" id="IPR036890">
    <property type="entry name" value="HATPase_C_sf"/>
</dbReference>
<dbReference type="Gene3D" id="3.40.1550.10">
    <property type="entry name" value="CheC-like"/>
    <property type="match status" value="1"/>
</dbReference>
<dbReference type="SUPFAM" id="SSF55052">
    <property type="entry name" value="CheY-binding domain of CheA"/>
    <property type="match status" value="1"/>
</dbReference>
<evidence type="ECO:0000313" key="16">
    <source>
        <dbReference type="EMBL" id="TGN10262.1"/>
    </source>
</evidence>
<dbReference type="PROSITE" id="PS50851">
    <property type="entry name" value="CHEW"/>
    <property type="match status" value="1"/>
</dbReference>
<evidence type="ECO:0000256" key="5">
    <source>
        <dbReference type="ARBA" id="ARBA00022553"/>
    </source>
</evidence>
<feature type="domain" description="Histidine kinase" evidence="13">
    <location>
        <begin position="360"/>
        <end position="566"/>
    </location>
</feature>
<dbReference type="EC" id="2.7.13.3" evidence="2"/>
<dbReference type="Pfam" id="PF02895">
    <property type="entry name" value="H-kinase_dim"/>
    <property type="match status" value="1"/>
</dbReference>
<dbReference type="InterPro" id="IPR004105">
    <property type="entry name" value="CheA-like_dim"/>
</dbReference>
<dbReference type="FunFam" id="3.30.565.10:FF:000016">
    <property type="entry name" value="Chemotaxis protein CheA, putative"/>
    <property type="match status" value="1"/>
</dbReference>
<dbReference type="CDD" id="cd17905">
    <property type="entry name" value="CheC-like"/>
    <property type="match status" value="1"/>
</dbReference>
<keyword evidence="9" id="KW-0067">ATP-binding</keyword>
<dbReference type="AlphaFoldDB" id="A0A4R9LT48"/>
<dbReference type="InterPro" id="IPR036641">
    <property type="entry name" value="HPT_dom_sf"/>
</dbReference>
<proteinExistence type="predicted"/>
<dbReference type="InterPro" id="IPR002545">
    <property type="entry name" value="CheW-lke_dom"/>
</dbReference>
<dbReference type="Pfam" id="PF01584">
    <property type="entry name" value="CheW"/>
    <property type="match status" value="1"/>
</dbReference>
<feature type="domain" description="HPt" evidence="15">
    <location>
        <begin position="1"/>
        <end position="105"/>
    </location>
</feature>
<keyword evidence="10" id="KW-0902">Two-component regulatory system</keyword>
<dbReference type="InterPro" id="IPR037006">
    <property type="entry name" value="CheA-like_homodim_sf"/>
</dbReference>
<dbReference type="InterPro" id="IPR005467">
    <property type="entry name" value="His_kinase_dom"/>
</dbReference>
<dbReference type="InterPro" id="IPR008207">
    <property type="entry name" value="Sig_transdc_His_kin_Hpt_dom"/>
</dbReference>
<dbReference type="SUPFAM" id="SSF55874">
    <property type="entry name" value="ATPase domain of HSP90 chaperone/DNA topoisomerase II/histidine kinase"/>
    <property type="match status" value="1"/>
</dbReference>
<keyword evidence="17" id="KW-1185">Reference proteome</keyword>
<dbReference type="InterPro" id="IPR028976">
    <property type="entry name" value="CheC-like_sf"/>
</dbReference>
<evidence type="ECO:0000256" key="3">
    <source>
        <dbReference type="ARBA" id="ARBA00021495"/>
    </source>
</evidence>
<evidence type="ECO:0000256" key="10">
    <source>
        <dbReference type="ARBA" id="ARBA00023012"/>
    </source>
</evidence>
<dbReference type="CDD" id="cd16916">
    <property type="entry name" value="HATPase_CheA-like"/>
    <property type="match status" value="1"/>
</dbReference>
<dbReference type="GO" id="GO:0005524">
    <property type="term" value="F:ATP binding"/>
    <property type="evidence" value="ECO:0007669"/>
    <property type="project" value="UniProtKB-KW"/>
</dbReference>
<evidence type="ECO:0000256" key="1">
    <source>
        <dbReference type="ARBA" id="ARBA00000085"/>
    </source>
</evidence>
<dbReference type="SUPFAM" id="SSF103039">
    <property type="entry name" value="CheC-like"/>
    <property type="match status" value="1"/>
</dbReference>
<evidence type="ECO:0000256" key="7">
    <source>
        <dbReference type="ARBA" id="ARBA00022741"/>
    </source>
</evidence>
<feature type="region of interest" description="Disordered" evidence="12">
    <location>
        <begin position="127"/>
        <end position="157"/>
    </location>
</feature>
<dbReference type="InterPro" id="IPR010808">
    <property type="entry name" value="CheA_P2-bd"/>
</dbReference>
<feature type="modified residue" description="Phosphohistidine" evidence="11">
    <location>
        <position position="48"/>
    </location>
</feature>
<dbReference type="GO" id="GO:0005737">
    <property type="term" value="C:cytoplasm"/>
    <property type="evidence" value="ECO:0007669"/>
    <property type="project" value="InterPro"/>
</dbReference>
<dbReference type="InterPro" id="IPR051315">
    <property type="entry name" value="Bact_Chemotaxis_CheA"/>
</dbReference>
<dbReference type="Pfam" id="PF01627">
    <property type="entry name" value="Hpt"/>
    <property type="match status" value="1"/>
</dbReference>
<dbReference type="FunFam" id="2.30.30.40:FF:000048">
    <property type="entry name" value="Chemotaxis protein CheA, putative"/>
    <property type="match status" value="1"/>
</dbReference>
<dbReference type="SUPFAM" id="SSF47226">
    <property type="entry name" value="Histidine-containing phosphotransfer domain, HPT domain"/>
    <property type="match status" value="1"/>
</dbReference>
<accession>A0A4R9LT48</accession>
<organism evidence="16 17">
    <name type="scientific">Leptospira ilyithenensis</name>
    <dbReference type="NCBI Taxonomy" id="2484901"/>
    <lineage>
        <taxon>Bacteria</taxon>
        <taxon>Pseudomonadati</taxon>
        <taxon>Spirochaetota</taxon>
        <taxon>Spirochaetia</taxon>
        <taxon>Leptospirales</taxon>
        <taxon>Leptospiraceae</taxon>
        <taxon>Leptospira</taxon>
    </lineage>
</organism>
<evidence type="ECO:0000256" key="2">
    <source>
        <dbReference type="ARBA" id="ARBA00012438"/>
    </source>
</evidence>
<dbReference type="Pfam" id="PF02518">
    <property type="entry name" value="HATPase_c"/>
    <property type="match status" value="1"/>
</dbReference>
<dbReference type="Proteomes" id="UP000298264">
    <property type="component" value="Unassembled WGS sequence"/>
</dbReference>
<dbReference type="SUPFAM" id="SSF50341">
    <property type="entry name" value="CheW-like"/>
    <property type="match status" value="1"/>
</dbReference>
<protein>
    <recommendedName>
        <fullName evidence="3">Chemotaxis protein CheA</fullName>
        <ecNumber evidence="2">2.7.13.3</ecNumber>
    </recommendedName>
</protein>
<dbReference type="PRINTS" id="PR00344">
    <property type="entry name" value="BCTRLSENSOR"/>
</dbReference>
<evidence type="ECO:0000256" key="12">
    <source>
        <dbReference type="SAM" id="MobiDB-lite"/>
    </source>
</evidence>
<dbReference type="InterPro" id="IPR037052">
    <property type="entry name" value="CheA-like_P2_sf"/>
</dbReference>
<dbReference type="SUPFAM" id="SSF47384">
    <property type="entry name" value="Homodimeric domain of signal transducing histidine kinase"/>
    <property type="match status" value="1"/>
</dbReference>
<evidence type="ECO:0000259" key="13">
    <source>
        <dbReference type="PROSITE" id="PS50109"/>
    </source>
</evidence>
<dbReference type="Gene3D" id="3.30.565.10">
    <property type="entry name" value="Histidine kinase-like ATPase, C-terminal domain"/>
    <property type="match status" value="1"/>
</dbReference>
<dbReference type="RefSeq" id="WP_135764324.1">
    <property type="nucleotide sequence ID" value="NZ_RQHV01000045.1"/>
</dbReference>
<evidence type="ECO:0000256" key="9">
    <source>
        <dbReference type="ARBA" id="ARBA00022840"/>
    </source>
</evidence>
<reference evidence="16" key="1">
    <citation type="journal article" date="2019" name="PLoS Negl. Trop. Dis.">
        <title>Revisiting the worldwide diversity of Leptospira species in the environment.</title>
        <authorList>
            <person name="Vincent A.T."/>
            <person name="Schiettekatte O."/>
            <person name="Bourhy P."/>
            <person name="Veyrier F.J."/>
            <person name="Picardeau M."/>
        </authorList>
    </citation>
    <scope>NUCLEOTIDE SEQUENCE [LARGE SCALE GENOMIC DNA]</scope>
    <source>
        <strain evidence="16">201400974</strain>
    </source>
</reference>
<dbReference type="SMART" id="SM00073">
    <property type="entry name" value="HPT"/>
    <property type="match status" value="1"/>
</dbReference>
<dbReference type="PROSITE" id="PS50894">
    <property type="entry name" value="HPT"/>
    <property type="match status" value="1"/>
</dbReference>
<feature type="domain" description="CheW-like" evidence="14">
    <location>
        <begin position="568"/>
        <end position="701"/>
    </location>
</feature>
<dbReference type="CDD" id="cd00731">
    <property type="entry name" value="CheA_reg"/>
    <property type="match status" value="1"/>
</dbReference>
<evidence type="ECO:0000256" key="6">
    <source>
        <dbReference type="ARBA" id="ARBA00022679"/>
    </source>
</evidence>
<dbReference type="InterPro" id="IPR036097">
    <property type="entry name" value="HisK_dim/P_sf"/>
</dbReference>
<dbReference type="Gene3D" id="3.30.70.1110">
    <property type="entry name" value="Histidine kinase CheA-like, P2 response regulator-binding domain"/>
    <property type="match status" value="1"/>
</dbReference>
<keyword evidence="8" id="KW-0418">Kinase</keyword>
<keyword evidence="5 11" id="KW-0597">Phosphoprotein</keyword>
<dbReference type="SMART" id="SM00387">
    <property type="entry name" value="HATPase_c"/>
    <property type="match status" value="1"/>
</dbReference>
<dbReference type="Gene3D" id="1.20.120.160">
    <property type="entry name" value="HPT domain"/>
    <property type="match status" value="1"/>
</dbReference>
<dbReference type="CDD" id="cd00088">
    <property type="entry name" value="HPT"/>
    <property type="match status" value="1"/>
</dbReference>
<evidence type="ECO:0000256" key="8">
    <source>
        <dbReference type="ARBA" id="ARBA00022777"/>
    </source>
</evidence>
<gene>
    <name evidence="16" type="ORF">EHS11_10300</name>
</gene>